<reference evidence="2" key="1">
    <citation type="submission" date="2024-02" db="EMBL/GenBank/DDBJ databases">
        <authorList>
            <consortium name="ELIXIR-Norway"/>
            <consortium name="Elixir Norway"/>
        </authorList>
    </citation>
    <scope>NUCLEOTIDE SEQUENCE</scope>
</reference>
<evidence type="ECO:0000313" key="3">
    <source>
        <dbReference type="Proteomes" id="UP001497512"/>
    </source>
</evidence>
<name>A0ABP0U000_9BRYO</name>
<keyword evidence="1" id="KW-1133">Transmembrane helix</keyword>
<proteinExistence type="predicted"/>
<gene>
    <name evidence="2" type="ORF">CSSPTR1EN2_LOCUS9727</name>
</gene>
<evidence type="ECO:0000313" key="2">
    <source>
        <dbReference type="EMBL" id="CAK9209438.1"/>
    </source>
</evidence>
<sequence length="74" mass="8081">MLRHLHGGHAKLIHATTPKGYDNDYIHAETMYNITTMTNRKAKFGTLVFGGIIVGIAIPLVACSFQQKKARGGV</sequence>
<dbReference type="EMBL" id="OZ019909">
    <property type="protein sequence ID" value="CAK9209438.1"/>
    <property type="molecule type" value="Genomic_DNA"/>
</dbReference>
<protein>
    <submittedName>
        <fullName evidence="2">Uncharacterized protein</fullName>
    </submittedName>
</protein>
<keyword evidence="3" id="KW-1185">Reference proteome</keyword>
<organism evidence="2 3">
    <name type="scientific">Sphagnum troendelagicum</name>
    <dbReference type="NCBI Taxonomy" id="128251"/>
    <lineage>
        <taxon>Eukaryota</taxon>
        <taxon>Viridiplantae</taxon>
        <taxon>Streptophyta</taxon>
        <taxon>Embryophyta</taxon>
        <taxon>Bryophyta</taxon>
        <taxon>Sphagnophytina</taxon>
        <taxon>Sphagnopsida</taxon>
        <taxon>Sphagnales</taxon>
        <taxon>Sphagnaceae</taxon>
        <taxon>Sphagnum</taxon>
    </lineage>
</organism>
<accession>A0ABP0U000</accession>
<keyword evidence="1" id="KW-0812">Transmembrane</keyword>
<dbReference type="Proteomes" id="UP001497512">
    <property type="component" value="Chromosome 17"/>
</dbReference>
<feature type="transmembrane region" description="Helical" evidence="1">
    <location>
        <begin position="44"/>
        <end position="65"/>
    </location>
</feature>
<keyword evidence="1" id="KW-0472">Membrane</keyword>
<evidence type="ECO:0000256" key="1">
    <source>
        <dbReference type="SAM" id="Phobius"/>
    </source>
</evidence>